<feature type="compositionally biased region" description="Low complexity" evidence="5">
    <location>
        <begin position="462"/>
        <end position="478"/>
    </location>
</feature>
<dbReference type="GO" id="GO:0003677">
    <property type="term" value="F:DNA binding"/>
    <property type="evidence" value="ECO:0007669"/>
    <property type="project" value="UniProtKB-KW"/>
</dbReference>
<evidence type="ECO:0000256" key="4">
    <source>
        <dbReference type="ARBA" id="ARBA00023163"/>
    </source>
</evidence>
<keyword evidence="2" id="KW-0805">Transcription regulation</keyword>
<accession>A0A543D9K5</accession>
<dbReference type="SMART" id="SM01043">
    <property type="entry name" value="BTAD"/>
    <property type="match status" value="1"/>
</dbReference>
<feature type="region of interest" description="Disordered" evidence="5">
    <location>
        <begin position="388"/>
        <end position="478"/>
    </location>
</feature>
<dbReference type="CDD" id="cd00118">
    <property type="entry name" value="LysM"/>
    <property type="match status" value="1"/>
</dbReference>
<keyword evidence="3" id="KW-0238">DNA-binding</keyword>
<gene>
    <name evidence="9" type="ORF">FB558_6251</name>
</gene>
<keyword evidence="6" id="KW-1133">Transmembrane helix</keyword>
<feature type="region of interest" description="Disordered" evidence="5">
    <location>
        <begin position="168"/>
        <end position="214"/>
    </location>
</feature>
<feature type="compositionally biased region" description="Pro residues" evidence="5">
    <location>
        <begin position="1028"/>
        <end position="1050"/>
    </location>
</feature>
<evidence type="ECO:0000256" key="6">
    <source>
        <dbReference type="SAM" id="Phobius"/>
    </source>
</evidence>
<dbReference type="InterPro" id="IPR036779">
    <property type="entry name" value="LysM_dom_sf"/>
</dbReference>
<keyword evidence="6" id="KW-0812">Transmembrane</keyword>
<feature type="transmembrane region" description="Helical" evidence="6">
    <location>
        <begin position="51"/>
        <end position="75"/>
    </location>
</feature>
<dbReference type="InterPro" id="IPR001867">
    <property type="entry name" value="OmpR/PhoB-type_DNA-bd"/>
</dbReference>
<feature type="domain" description="OmpR/PhoB-type" evidence="7">
    <location>
        <begin position="800"/>
        <end position="879"/>
    </location>
</feature>
<dbReference type="InterPro" id="IPR011990">
    <property type="entry name" value="TPR-like_helical_dom_sf"/>
</dbReference>
<dbReference type="InterPro" id="IPR018392">
    <property type="entry name" value="LysM"/>
</dbReference>
<feature type="region of interest" description="Disordered" evidence="5">
    <location>
        <begin position="1022"/>
        <end position="1058"/>
    </location>
</feature>
<organism evidence="9 10">
    <name type="scientific">Pseudonocardia kunmingensis</name>
    <dbReference type="NCBI Taxonomy" id="630975"/>
    <lineage>
        <taxon>Bacteria</taxon>
        <taxon>Bacillati</taxon>
        <taxon>Actinomycetota</taxon>
        <taxon>Actinomycetes</taxon>
        <taxon>Pseudonocardiales</taxon>
        <taxon>Pseudonocardiaceae</taxon>
        <taxon>Pseudonocardia</taxon>
    </lineage>
</organism>
<name>A0A543D9K5_9PSEU</name>
<feature type="compositionally biased region" description="Acidic residues" evidence="5">
    <location>
        <begin position="425"/>
        <end position="434"/>
    </location>
</feature>
<feature type="transmembrane region" description="Helical" evidence="6">
    <location>
        <begin position="96"/>
        <end position="114"/>
    </location>
</feature>
<comment type="similarity">
    <text evidence="1">Belongs to the AfsR/DnrI/RedD regulatory family.</text>
</comment>
<dbReference type="PANTHER" id="PTHR35807:SF1">
    <property type="entry name" value="TRANSCRIPTIONAL REGULATOR REDD"/>
    <property type="match status" value="1"/>
</dbReference>
<dbReference type="AlphaFoldDB" id="A0A543D9K5"/>
<dbReference type="Gene3D" id="3.10.350.10">
    <property type="entry name" value="LysM domain"/>
    <property type="match status" value="1"/>
</dbReference>
<feature type="region of interest" description="Disordered" evidence="5">
    <location>
        <begin position="121"/>
        <end position="154"/>
    </location>
</feature>
<dbReference type="RefSeq" id="WP_170231609.1">
    <property type="nucleotide sequence ID" value="NZ_VFPA01000004.1"/>
</dbReference>
<feature type="compositionally biased region" description="Basic and acidic residues" evidence="5">
    <location>
        <begin position="392"/>
        <end position="414"/>
    </location>
</feature>
<dbReference type="InterPro" id="IPR005158">
    <property type="entry name" value="BTAD"/>
</dbReference>
<evidence type="ECO:0000256" key="1">
    <source>
        <dbReference type="ARBA" id="ARBA00005820"/>
    </source>
</evidence>
<dbReference type="InterPro" id="IPR016032">
    <property type="entry name" value="Sig_transdc_resp-reg_C-effctor"/>
</dbReference>
<protein>
    <submittedName>
        <fullName evidence="9">Transcriptional regulator</fullName>
    </submittedName>
</protein>
<evidence type="ECO:0000313" key="9">
    <source>
        <dbReference type="EMBL" id="TQM06021.1"/>
    </source>
</evidence>
<evidence type="ECO:0000259" key="8">
    <source>
        <dbReference type="SMART" id="SM01043"/>
    </source>
</evidence>
<dbReference type="Gene3D" id="1.25.40.10">
    <property type="entry name" value="Tetratricopeptide repeat domain"/>
    <property type="match status" value="1"/>
</dbReference>
<feature type="compositionally biased region" description="Low complexity" evidence="5">
    <location>
        <begin position="172"/>
        <end position="193"/>
    </location>
</feature>
<dbReference type="Proteomes" id="UP000315677">
    <property type="component" value="Unassembled WGS sequence"/>
</dbReference>
<reference evidence="9 10" key="1">
    <citation type="submission" date="2019-06" db="EMBL/GenBank/DDBJ databases">
        <title>Sequencing the genomes of 1000 actinobacteria strains.</title>
        <authorList>
            <person name="Klenk H.-P."/>
        </authorList>
    </citation>
    <scope>NUCLEOTIDE SEQUENCE [LARGE SCALE GENOMIC DNA]</scope>
    <source>
        <strain evidence="9 10">DSM 45301</strain>
    </source>
</reference>
<dbReference type="PANTHER" id="PTHR35807">
    <property type="entry name" value="TRANSCRIPTIONAL REGULATOR REDD-RELATED"/>
    <property type="match status" value="1"/>
</dbReference>
<keyword evidence="6" id="KW-0472">Membrane</keyword>
<evidence type="ECO:0000256" key="5">
    <source>
        <dbReference type="SAM" id="MobiDB-lite"/>
    </source>
</evidence>
<dbReference type="Gene3D" id="1.10.10.10">
    <property type="entry name" value="Winged helix-like DNA-binding domain superfamily/Winged helix DNA-binding domain"/>
    <property type="match status" value="1"/>
</dbReference>
<evidence type="ECO:0000259" key="7">
    <source>
        <dbReference type="SMART" id="SM00862"/>
    </source>
</evidence>
<feature type="domain" description="Bacterial transcriptional activator" evidence="8">
    <location>
        <begin position="886"/>
        <end position="1025"/>
    </location>
</feature>
<dbReference type="InterPro" id="IPR036388">
    <property type="entry name" value="WH-like_DNA-bd_sf"/>
</dbReference>
<evidence type="ECO:0000256" key="3">
    <source>
        <dbReference type="ARBA" id="ARBA00023125"/>
    </source>
</evidence>
<dbReference type="GO" id="GO:0000160">
    <property type="term" value="P:phosphorelay signal transduction system"/>
    <property type="evidence" value="ECO:0007669"/>
    <property type="project" value="InterPro"/>
</dbReference>
<keyword evidence="10" id="KW-1185">Reference proteome</keyword>
<dbReference type="EMBL" id="VFPA01000004">
    <property type="protein sequence ID" value="TQM06021.1"/>
    <property type="molecule type" value="Genomic_DNA"/>
</dbReference>
<comment type="caution">
    <text evidence="9">The sequence shown here is derived from an EMBL/GenBank/DDBJ whole genome shotgun (WGS) entry which is preliminary data.</text>
</comment>
<dbReference type="InterPro" id="IPR051677">
    <property type="entry name" value="AfsR-DnrI-RedD_regulator"/>
</dbReference>
<evidence type="ECO:0000313" key="10">
    <source>
        <dbReference type="Proteomes" id="UP000315677"/>
    </source>
</evidence>
<dbReference type="GO" id="GO:0006355">
    <property type="term" value="P:regulation of DNA-templated transcription"/>
    <property type="evidence" value="ECO:0007669"/>
    <property type="project" value="InterPro"/>
</dbReference>
<feature type="compositionally biased region" description="Pro residues" evidence="5">
    <location>
        <begin position="278"/>
        <end position="287"/>
    </location>
</feature>
<feature type="region of interest" description="Disordered" evidence="5">
    <location>
        <begin position="261"/>
        <end position="332"/>
    </location>
</feature>
<proteinExistence type="inferred from homology"/>
<sequence length="1058" mass="111343">MRALVAVAALAVLVGGVPWALWRYIGWPLPTRAPTLPEVQVVLLGPMHSTLLLDVLACVCWIVWAAFSVDVARCARDAVHGMRMPSALAVRTSRSPTHAVAALLVGAIAISILGNRAAAHLHTGTPPGEQRGDTGTATSAPTWHIPPPIPIIGDPAQAGLRTAGFLVGQAHDPGQQDPRQQDPGQQDPRQQDPGPEESAVPDSVVVRAPDPRTGIHDSLWRIADRTLGEGARWPEIFELNQGKPQPDGGTLVRPSLIFPGEELRLPDLGPDPGRGDEPPSPVMPVPEQPGTSNPQQPGEAVPALPDSTALPEDVAPPGHLPDRVPEVAAPADPGLSWGTEMYVGIGLASAISAALLAARRRHRRRYRPGSGRRDDLPVAPVIYQLRLAHLRTGQDPDREDQRNRPDAAGHDSPARHTGWGLADTGDPDDAEICDNEIRDGALGSDLDDLHDLDAEESGPAWSGDTSDRAGAGAGAGAPVVGTRGGRGLALDLAVTRGLGLVGPGAAASARALLIDTLAALRDRDSAGCVMVPVGDLAALLGPAGAAADPPAALRTTETLDDALDELDAVILARTDEHDPADPADPVVLLVARPEQLHRAQLQSILDNGSSVGIVGILLGQWQPGVTAYVNEDGTVSATSPGAGEALRGTRLFHLGETETSQLLTLLHRAQPETVDPALPDPDLSDPDLDFSDPAPADQESDAPGADGPESDDQAGGLPDLPTRPVTDLSPRPHPEGSTEFPAVPTASAEGPAPMERTIGDAAAGNDPKPGDRAPVRITVLGRPQVHWRPDPDTAGGSGEEREITGALQPRTRELLTFLALHPEGARREELADSLWPESPPGRTTSSMNSALTRLRRALDDATQGAVLDIVLAGDGRVRLDPTMVDVDFWDFDAAVTARRGATTTGQRHDAHQRLVDAYGGTLADGMTAAWIEPVRESVRRTALDAVVALARELHDTDPQQTLDLLETARAFDPYNESVYRTIMRLQSTLGLLDAIPRTLALLATRLAEFGDRPAADTLALAEQAAQPPNRPGNVPPTSPRPDHPTQPGPPAIGRRRAG</sequence>
<dbReference type="Pfam" id="PF03704">
    <property type="entry name" value="BTAD"/>
    <property type="match status" value="1"/>
</dbReference>
<feature type="region of interest" description="Disordered" evidence="5">
    <location>
        <begin position="673"/>
        <end position="774"/>
    </location>
</feature>
<dbReference type="SUPFAM" id="SSF46894">
    <property type="entry name" value="C-terminal effector domain of the bipartite response regulators"/>
    <property type="match status" value="1"/>
</dbReference>
<keyword evidence="4" id="KW-0804">Transcription</keyword>
<dbReference type="SMART" id="SM00862">
    <property type="entry name" value="Trans_reg_C"/>
    <property type="match status" value="1"/>
</dbReference>
<evidence type="ECO:0000256" key="2">
    <source>
        <dbReference type="ARBA" id="ARBA00023015"/>
    </source>
</evidence>